<name>A0A7C8HEL4_9FIRM</name>
<accession>A0A7C8HEL4</accession>
<reference evidence="1 2" key="1">
    <citation type="submission" date="2019-12" db="EMBL/GenBank/DDBJ databases">
        <title>Defluviitalea raffinosedens, isolated from a biogas fermenter, genome sequencing and characterization.</title>
        <authorList>
            <person name="Rettenmaier R."/>
            <person name="Schneider M."/>
            <person name="Neuhaus K."/>
            <person name="Liebl W."/>
            <person name="Zverlov V."/>
        </authorList>
    </citation>
    <scope>NUCLEOTIDE SEQUENCE [LARGE SCALE GENOMIC DNA]</scope>
    <source>
        <strain evidence="1 2">249c-K6</strain>
    </source>
</reference>
<dbReference type="RefSeq" id="WP_158740146.1">
    <property type="nucleotide sequence ID" value="NZ_WSLF01000005.1"/>
</dbReference>
<sequence length="365" mass="41396">MDQKGFIKHVFPGGNTTRGFVSFYDNILFQEDARKIIILKGGPGVGKSSFLKKISERFCDLGYDIEHHHCSSDNNALDGIVITNLKIAILDGTAPHIVDPVTPGAIDEILNLGDYWNEEDLRKNKDKIIMIRKEVGRLFKKAYNYLAAGSAIYEAWTNTEKLALNPSKLNIKSQKLLEELFEQHPVRNQLGKERHLFGTAITPGGLTEYLHTIIGTSKNVYMIKDSPGASAKHIMNRIYNEAVARGFYVECYHSPIDVDKVEDIIIPELDCAITVSNDYHKAKVFPTNVIDLTTCLEESIYRPLQAEIDKDKRLFDDLLQRAVVSIQKAKKAHDELESYYIPNMDFEKINEVMEDVVKKIMAFVE</sequence>
<dbReference type="AlphaFoldDB" id="A0A7C8HEL4"/>
<dbReference type="Gene3D" id="3.40.50.300">
    <property type="entry name" value="P-loop containing nucleotide triphosphate hydrolases"/>
    <property type="match status" value="1"/>
</dbReference>
<evidence type="ECO:0000313" key="2">
    <source>
        <dbReference type="Proteomes" id="UP000483018"/>
    </source>
</evidence>
<dbReference type="SUPFAM" id="SSF52540">
    <property type="entry name" value="P-loop containing nucleoside triphosphate hydrolases"/>
    <property type="match status" value="1"/>
</dbReference>
<dbReference type="InterPro" id="IPR027417">
    <property type="entry name" value="P-loop_NTPase"/>
</dbReference>
<keyword evidence="2" id="KW-1185">Reference proteome</keyword>
<dbReference type="OrthoDB" id="9781752at2"/>
<organism evidence="1 2">
    <name type="scientific">Defluviitalea raffinosedens</name>
    <dbReference type="NCBI Taxonomy" id="1450156"/>
    <lineage>
        <taxon>Bacteria</taxon>
        <taxon>Bacillati</taxon>
        <taxon>Bacillota</taxon>
        <taxon>Clostridia</taxon>
        <taxon>Lachnospirales</taxon>
        <taxon>Defluviitaleaceae</taxon>
        <taxon>Defluviitalea</taxon>
    </lineage>
</organism>
<comment type="caution">
    <text evidence="1">The sequence shown here is derived from an EMBL/GenBank/DDBJ whole genome shotgun (WGS) entry which is preliminary data.</text>
</comment>
<dbReference type="Proteomes" id="UP000483018">
    <property type="component" value="Unassembled WGS sequence"/>
</dbReference>
<protein>
    <submittedName>
        <fullName evidence="1">ATPase</fullName>
    </submittedName>
</protein>
<dbReference type="EMBL" id="WSLF01000005">
    <property type="protein sequence ID" value="KAE9634415.1"/>
    <property type="molecule type" value="Genomic_DNA"/>
</dbReference>
<evidence type="ECO:0000313" key="1">
    <source>
        <dbReference type="EMBL" id="KAE9634415.1"/>
    </source>
</evidence>
<gene>
    <name evidence="1" type="ORF">GND95_07015</name>
</gene>
<proteinExistence type="predicted"/>